<dbReference type="InterPro" id="IPR044298">
    <property type="entry name" value="MIG/MutY"/>
</dbReference>
<keyword evidence="6" id="KW-0411">Iron-sulfur</keyword>
<keyword evidence="8" id="KW-0326">Glycosidase</keyword>
<dbReference type="PANTHER" id="PTHR42944:SF1">
    <property type="entry name" value="ADENINE DNA GLYCOSYLASE"/>
    <property type="match status" value="1"/>
</dbReference>
<keyword evidence="2" id="KW-0479">Metal-binding</keyword>
<keyword evidence="5" id="KW-0408">Iron</keyword>
<dbReference type="GO" id="GO:0006284">
    <property type="term" value="P:base-excision repair"/>
    <property type="evidence" value="ECO:0007669"/>
    <property type="project" value="InterPro"/>
</dbReference>
<evidence type="ECO:0000256" key="5">
    <source>
        <dbReference type="ARBA" id="ARBA00023004"/>
    </source>
</evidence>
<keyword evidence="3" id="KW-0227">DNA damage</keyword>
<reference evidence="11" key="1">
    <citation type="submission" date="2025-08" db="UniProtKB">
        <authorList>
            <consortium name="RefSeq"/>
        </authorList>
    </citation>
    <scope>IDENTIFICATION</scope>
    <source>
        <tissue evidence="11">Liver</tissue>
    </source>
</reference>
<feature type="region of interest" description="Disordered" evidence="9">
    <location>
        <begin position="27"/>
        <end position="47"/>
    </location>
</feature>
<dbReference type="RefSeq" id="XP_030878841.1">
    <property type="nucleotide sequence ID" value="XM_031022981.1"/>
</dbReference>
<evidence type="ECO:0000256" key="8">
    <source>
        <dbReference type="ARBA" id="ARBA00023295"/>
    </source>
</evidence>
<feature type="compositionally biased region" description="Low complexity" evidence="9">
    <location>
        <begin position="198"/>
        <end position="208"/>
    </location>
</feature>
<keyword evidence="10" id="KW-1185">Reference proteome</keyword>
<evidence type="ECO:0000256" key="6">
    <source>
        <dbReference type="ARBA" id="ARBA00023014"/>
    </source>
</evidence>
<comment type="cofactor">
    <cofactor evidence="1">
        <name>[4Fe-4S] cluster</name>
        <dbReference type="ChEBI" id="CHEBI:49883"/>
    </cofactor>
</comment>
<sequence>MSIWRAIMKKPRTAVRSCQRKRAPCQEGREKRVLSGRQVKPSTPNGLAGRQEEVLLQASLSPYHLFRDPADVRVFRENLLSWYDREKRDLPWRRRAEGEVDLDRRAYAGECMSWEQGCFAWTPTGLGSRGCVLGAGQLGVPSCQPLSPSVGLRGHAAADPGCHGDQLLHPMDAEVANATGPGQCFPGGGEPALGGPGLLLSRSAAAGGSPEGNRCGRRECSAGAVPSPSHWCGSQERPRLPASLELSPAAGGPGAARGLEPSGHGAGGHSVHPAAPALQPVPCAEPVLGTAEGGAGTALGLAGPAGQPRRGGVCSPRGALQAVRASHGALGPDPGSDQLPQKGRPQAPQGGVLCHLCSGAARGPRGSSGPAGAEAQFRAAGRTVAVPSCDRRALGATGARGPAAGAAELGWAPPSAPPPAPRAGGPHFLSHQADLSSIRSGPGRADPGDRRAAWRSLADPRGVSHCSCLHRYEKGVPCVRGPTARDPQGSQKMPGVHSIQPEKAQPGPATPG</sequence>
<dbReference type="GO" id="GO:0034039">
    <property type="term" value="F:8-oxo-7,8-dihydroguanine DNA N-glycosylase activity"/>
    <property type="evidence" value="ECO:0007669"/>
    <property type="project" value="TreeGrafter"/>
</dbReference>
<dbReference type="GO" id="GO:0005634">
    <property type="term" value="C:nucleus"/>
    <property type="evidence" value="ECO:0007669"/>
    <property type="project" value="TreeGrafter"/>
</dbReference>
<evidence type="ECO:0000256" key="9">
    <source>
        <dbReference type="SAM" id="MobiDB-lite"/>
    </source>
</evidence>
<dbReference type="Proteomes" id="UP000245341">
    <property type="component" value="Unplaced"/>
</dbReference>
<gene>
    <name evidence="11" type="primary">MUTYH</name>
</gene>
<feature type="region of interest" description="Disordered" evidence="9">
    <location>
        <begin position="477"/>
        <end position="512"/>
    </location>
</feature>
<evidence type="ECO:0000313" key="11">
    <source>
        <dbReference type="RefSeq" id="XP_030878841.1"/>
    </source>
</evidence>
<feature type="region of interest" description="Disordered" evidence="9">
    <location>
        <begin position="195"/>
        <end position="277"/>
    </location>
</feature>
<dbReference type="GO" id="GO:0035485">
    <property type="term" value="F:adenine/guanine mispair binding"/>
    <property type="evidence" value="ECO:0007669"/>
    <property type="project" value="TreeGrafter"/>
</dbReference>
<dbReference type="GO" id="GO:0046872">
    <property type="term" value="F:metal ion binding"/>
    <property type="evidence" value="ECO:0007669"/>
    <property type="project" value="UniProtKB-KW"/>
</dbReference>
<dbReference type="GeneID" id="102747626"/>
<feature type="region of interest" description="Disordered" evidence="9">
    <location>
        <begin position="396"/>
        <end position="429"/>
    </location>
</feature>
<dbReference type="GO" id="GO:0006298">
    <property type="term" value="P:mismatch repair"/>
    <property type="evidence" value="ECO:0007669"/>
    <property type="project" value="TreeGrafter"/>
</dbReference>
<evidence type="ECO:0000256" key="7">
    <source>
        <dbReference type="ARBA" id="ARBA00023204"/>
    </source>
</evidence>
<name>A0A7F8QDU5_LEPWE</name>
<evidence type="ECO:0000256" key="1">
    <source>
        <dbReference type="ARBA" id="ARBA00001966"/>
    </source>
</evidence>
<proteinExistence type="predicted"/>
<feature type="region of interest" description="Disordered" evidence="9">
    <location>
        <begin position="326"/>
        <end position="351"/>
    </location>
</feature>
<dbReference type="GO" id="GO:0032357">
    <property type="term" value="F:oxidized purine DNA binding"/>
    <property type="evidence" value="ECO:0007669"/>
    <property type="project" value="TreeGrafter"/>
</dbReference>
<dbReference type="CTD" id="4595"/>
<protein>
    <submittedName>
        <fullName evidence="11">Adenine DNA glycosylase isoform X8</fullName>
    </submittedName>
</protein>
<keyword evidence="7" id="KW-0234">DNA repair</keyword>
<dbReference type="GO" id="GO:0051536">
    <property type="term" value="F:iron-sulfur cluster binding"/>
    <property type="evidence" value="ECO:0007669"/>
    <property type="project" value="UniProtKB-KW"/>
</dbReference>
<dbReference type="GO" id="GO:0000701">
    <property type="term" value="F:purine-specific mismatch base pair DNA N-glycosylase activity"/>
    <property type="evidence" value="ECO:0007669"/>
    <property type="project" value="TreeGrafter"/>
</dbReference>
<keyword evidence="4" id="KW-0378">Hydrolase</keyword>
<organism evidence="10 11">
    <name type="scientific">Leptonychotes weddellii</name>
    <name type="common">Weddell seal</name>
    <name type="synonym">Otaria weddellii</name>
    <dbReference type="NCBI Taxonomy" id="9713"/>
    <lineage>
        <taxon>Eukaryota</taxon>
        <taxon>Metazoa</taxon>
        <taxon>Chordata</taxon>
        <taxon>Craniata</taxon>
        <taxon>Vertebrata</taxon>
        <taxon>Euteleostomi</taxon>
        <taxon>Mammalia</taxon>
        <taxon>Eutheria</taxon>
        <taxon>Laurasiatheria</taxon>
        <taxon>Carnivora</taxon>
        <taxon>Caniformia</taxon>
        <taxon>Pinnipedia</taxon>
        <taxon>Phocidae</taxon>
        <taxon>Monachinae</taxon>
        <taxon>Lobodontini</taxon>
        <taxon>Leptonychotes</taxon>
    </lineage>
</organism>
<dbReference type="PANTHER" id="PTHR42944">
    <property type="entry name" value="ADENINE DNA GLYCOSYLASE"/>
    <property type="match status" value="1"/>
</dbReference>
<dbReference type="AlphaFoldDB" id="A0A7F8QDU5"/>
<evidence type="ECO:0000256" key="3">
    <source>
        <dbReference type="ARBA" id="ARBA00022763"/>
    </source>
</evidence>
<accession>A0A7F8QDU5</accession>
<evidence type="ECO:0000256" key="2">
    <source>
        <dbReference type="ARBA" id="ARBA00022723"/>
    </source>
</evidence>
<evidence type="ECO:0000256" key="4">
    <source>
        <dbReference type="ARBA" id="ARBA00022801"/>
    </source>
</evidence>
<feature type="compositionally biased region" description="Low complexity" evidence="9">
    <location>
        <begin position="396"/>
        <end position="407"/>
    </location>
</feature>
<evidence type="ECO:0000313" key="10">
    <source>
        <dbReference type="Proteomes" id="UP000245341"/>
    </source>
</evidence>